<sequence length="93" mass="10464">MSFNVRVSAIHDLSSVQPQNFPKPRSPDLLFYFGPFIKFFTPKSVACKSSSSFVQFSLQLSSFSTPSRFPTGCQRLERTINLAENSPEKKSPN</sequence>
<evidence type="ECO:0000313" key="1">
    <source>
        <dbReference type="EMBL" id="TKR81817.1"/>
    </source>
</evidence>
<reference evidence="1 2" key="1">
    <citation type="journal article" date="2015" name="Genome Biol.">
        <title>Comparative genomics of Steinernema reveals deeply conserved gene regulatory networks.</title>
        <authorList>
            <person name="Dillman A.R."/>
            <person name="Macchietto M."/>
            <person name="Porter C.F."/>
            <person name="Rogers A."/>
            <person name="Williams B."/>
            <person name="Antoshechkin I."/>
            <person name="Lee M.M."/>
            <person name="Goodwin Z."/>
            <person name="Lu X."/>
            <person name="Lewis E.E."/>
            <person name="Goodrich-Blair H."/>
            <person name="Stock S.P."/>
            <person name="Adams B.J."/>
            <person name="Sternberg P.W."/>
            <person name="Mortazavi A."/>
        </authorList>
    </citation>
    <scope>NUCLEOTIDE SEQUENCE [LARGE SCALE GENOMIC DNA]</scope>
    <source>
        <strain evidence="1 2">ALL</strain>
    </source>
</reference>
<gene>
    <name evidence="1" type="ORF">L596_015631</name>
</gene>
<dbReference type="Proteomes" id="UP000298663">
    <property type="component" value="Unassembled WGS sequence"/>
</dbReference>
<proteinExistence type="predicted"/>
<keyword evidence="2" id="KW-1185">Reference proteome</keyword>
<evidence type="ECO:0000313" key="2">
    <source>
        <dbReference type="Proteomes" id="UP000298663"/>
    </source>
</evidence>
<accession>A0A4U5NFK6</accession>
<reference evidence="1 2" key="2">
    <citation type="journal article" date="2019" name="G3 (Bethesda)">
        <title>Hybrid Assembly of the Genome of the Entomopathogenic Nematode Steinernema carpocapsae Identifies the X-Chromosome.</title>
        <authorList>
            <person name="Serra L."/>
            <person name="Macchietto M."/>
            <person name="Macias-Munoz A."/>
            <person name="McGill C.J."/>
            <person name="Rodriguez I.M."/>
            <person name="Rodriguez B."/>
            <person name="Murad R."/>
            <person name="Mortazavi A."/>
        </authorList>
    </citation>
    <scope>NUCLEOTIDE SEQUENCE [LARGE SCALE GENOMIC DNA]</scope>
    <source>
        <strain evidence="1 2">ALL</strain>
    </source>
</reference>
<dbReference type="EMBL" id="AZBU02000004">
    <property type="protein sequence ID" value="TKR81817.1"/>
    <property type="molecule type" value="Genomic_DNA"/>
</dbReference>
<dbReference type="AlphaFoldDB" id="A0A4U5NFK6"/>
<protein>
    <submittedName>
        <fullName evidence="1">Uncharacterized protein</fullName>
    </submittedName>
</protein>
<comment type="caution">
    <text evidence="1">The sequence shown here is derived from an EMBL/GenBank/DDBJ whole genome shotgun (WGS) entry which is preliminary data.</text>
</comment>
<organism evidence="1 2">
    <name type="scientific">Steinernema carpocapsae</name>
    <name type="common">Entomopathogenic nematode</name>
    <dbReference type="NCBI Taxonomy" id="34508"/>
    <lineage>
        <taxon>Eukaryota</taxon>
        <taxon>Metazoa</taxon>
        <taxon>Ecdysozoa</taxon>
        <taxon>Nematoda</taxon>
        <taxon>Chromadorea</taxon>
        <taxon>Rhabditida</taxon>
        <taxon>Tylenchina</taxon>
        <taxon>Panagrolaimomorpha</taxon>
        <taxon>Strongyloidoidea</taxon>
        <taxon>Steinernematidae</taxon>
        <taxon>Steinernema</taxon>
    </lineage>
</organism>
<name>A0A4U5NFK6_STECR</name>